<sequence length="141" mass="15852">MDRASSDCRLLYEIIGSRGCARAIQTPIPATNSGSNREREIEEREARADIAAAICSHAHHTERARVQNQTLFRETVSFLIEAFDFAIFKIIKEPQRNNEMRNEMERNANASPFILPLGTFLAVGIPVPTALRLRENEGISI</sequence>
<organism evidence="2">
    <name type="scientific">Acromyrmex echinatior</name>
    <name type="common">Panamanian leafcutter ant</name>
    <name type="synonym">Acromyrmex octospinosus echinatior</name>
    <dbReference type="NCBI Taxonomy" id="103372"/>
    <lineage>
        <taxon>Eukaryota</taxon>
        <taxon>Metazoa</taxon>
        <taxon>Ecdysozoa</taxon>
        <taxon>Arthropoda</taxon>
        <taxon>Hexapoda</taxon>
        <taxon>Insecta</taxon>
        <taxon>Pterygota</taxon>
        <taxon>Neoptera</taxon>
        <taxon>Endopterygota</taxon>
        <taxon>Hymenoptera</taxon>
        <taxon>Apocrita</taxon>
        <taxon>Aculeata</taxon>
        <taxon>Formicoidea</taxon>
        <taxon>Formicidae</taxon>
        <taxon>Myrmicinae</taxon>
        <taxon>Acromyrmex</taxon>
    </lineage>
</organism>
<dbReference type="InParanoid" id="F4X105"/>
<dbReference type="AlphaFoldDB" id="F4X105"/>
<evidence type="ECO:0000313" key="2">
    <source>
        <dbReference type="Proteomes" id="UP000007755"/>
    </source>
</evidence>
<proteinExistence type="predicted"/>
<dbReference type="Proteomes" id="UP000007755">
    <property type="component" value="Unassembled WGS sequence"/>
</dbReference>
<gene>
    <name evidence="1" type="ORF">G5I_11960</name>
</gene>
<evidence type="ECO:0000313" key="1">
    <source>
        <dbReference type="EMBL" id="EGI59865.1"/>
    </source>
</evidence>
<dbReference type="EMBL" id="GL888520">
    <property type="protein sequence ID" value="EGI59865.1"/>
    <property type="molecule type" value="Genomic_DNA"/>
</dbReference>
<keyword evidence="2" id="KW-1185">Reference proteome</keyword>
<reference evidence="1" key="1">
    <citation type="submission" date="2011-02" db="EMBL/GenBank/DDBJ databases">
        <title>The genome of the leaf-cutting ant Acromyrmex echinatior suggests key adaptations to social evolution and fungus farming.</title>
        <authorList>
            <person name="Nygaard S."/>
            <person name="Zhang G."/>
        </authorList>
    </citation>
    <scope>NUCLEOTIDE SEQUENCE</scope>
</reference>
<accession>F4X105</accession>
<protein>
    <submittedName>
        <fullName evidence="1">Uncharacterized protein</fullName>
    </submittedName>
</protein>
<name>F4X105_ACREC</name>